<organism evidence="1 2">
    <name type="scientific">Bauhinia variegata</name>
    <name type="common">Purple orchid tree</name>
    <name type="synonym">Phanera variegata</name>
    <dbReference type="NCBI Taxonomy" id="167791"/>
    <lineage>
        <taxon>Eukaryota</taxon>
        <taxon>Viridiplantae</taxon>
        <taxon>Streptophyta</taxon>
        <taxon>Embryophyta</taxon>
        <taxon>Tracheophyta</taxon>
        <taxon>Spermatophyta</taxon>
        <taxon>Magnoliopsida</taxon>
        <taxon>eudicotyledons</taxon>
        <taxon>Gunneridae</taxon>
        <taxon>Pentapetalae</taxon>
        <taxon>rosids</taxon>
        <taxon>fabids</taxon>
        <taxon>Fabales</taxon>
        <taxon>Fabaceae</taxon>
        <taxon>Cercidoideae</taxon>
        <taxon>Cercideae</taxon>
        <taxon>Bauhiniinae</taxon>
        <taxon>Bauhinia</taxon>
    </lineage>
</organism>
<sequence length="334" mass="37595">MVPFGKAAFFQGRLMHTNEFLVLLGEGYFAERTSKQTVEILKRRGNSLDSQVDAHEAMIKDLKAEASFFNVTASEAAEGIVEIREDYVEEKSIKGEHKPGPHLVKNWEVQIRSGHRSLLLEILCMTLLVCLKNKGKAEADDEEFARMMAKLDELEKEELAAESDNESDDNGKTTTDIDEISHQRLDNTLQDSEDFQPRNLVEQTNNRSIPMKFPEKCNLQEDITNQLNFAGLAVHSKAREGQNLAQNVEDFSFGKNPPMHHEAMEKVQAATPSKSEVQRQTSRPSFNSHKAFTGSIVEHTENLKTTSAKQSSNSSQVSGSQPSKPVSRFKMQRR</sequence>
<comment type="caution">
    <text evidence="1">The sequence shown here is derived from an EMBL/GenBank/DDBJ whole genome shotgun (WGS) entry which is preliminary data.</text>
</comment>
<dbReference type="EMBL" id="CM039434">
    <property type="protein sequence ID" value="KAI4322692.1"/>
    <property type="molecule type" value="Genomic_DNA"/>
</dbReference>
<dbReference type="Proteomes" id="UP000828941">
    <property type="component" value="Chromosome 9"/>
</dbReference>
<keyword evidence="2" id="KW-1185">Reference proteome</keyword>
<proteinExistence type="predicted"/>
<evidence type="ECO:0000313" key="1">
    <source>
        <dbReference type="EMBL" id="KAI4322692.1"/>
    </source>
</evidence>
<protein>
    <submittedName>
        <fullName evidence="1">Uncharacterized protein</fullName>
    </submittedName>
</protein>
<reference evidence="1 2" key="1">
    <citation type="journal article" date="2022" name="DNA Res.">
        <title>Chromosomal-level genome assembly of the orchid tree Bauhinia variegata (Leguminosae; Cercidoideae) supports the allotetraploid origin hypothesis of Bauhinia.</title>
        <authorList>
            <person name="Zhong Y."/>
            <person name="Chen Y."/>
            <person name="Zheng D."/>
            <person name="Pang J."/>
            <person name="Liu Y."/>
            <person name="Luo S."/>
            <person name="Meng S."/>
            <person name="Qian L."/>
            <person name="Wei D."/>
            <person name="Dai S."/>
            <person name="Zhou R."/>
        </authorList>
    </citation>
    <scope>NUCLEOTIDE SEQUENCE [LARGE SCALE GENOMIC DNA]</scope>
    <source>
        <strain evidence="1">BV-YZ2020</strain>
    </source>
</reference>
<accession>A0ACB9MEZ6</accession>
<name>A0ACB9MEZ6_BAUVA</name>
<gene>
    <name evidence="1" type="ORF">L6164_022362</name>
</gene>
<evidence type="ECO:0000313" key="2">
    <source>
        <dbReference type="Proteomes" id="UP000828941"/>
    </source>
</evidence>